<gene>
    <name evidence="4" type="ORF">PHATRDRAFT_50296</name>
</gene>
<dbReference type="Pfam" id="PF03109">
    <property type="entry name" value="ABC1"/>
    <property type="match status" value="1"/>
</dbReference>
<dbReference type="PANTHER" id="PTHR45890:SF1">
    <property type="entry name" value="AARF DOMAIN CONTAINING KINASE 2"/>
    <property type="match status" value="1"/>
</dbReference>
<dbReference type="OrthoDB" id="427480at2759"/>
<dbReference type="AlphaFoldDB" id="B7GDL8"/>
<evidence type="ECO:0000313" key="4">
    <source>
        <dbReference type="EMBL" id="EEC43284.1"/>
    </source>
</evidence>
<dbReference type="SUPFAM" id="SSF56112">
    <property type="entry name" value="Protein kinase-like (PK-like)"/>
    <property type="match status" value="1"/>
</dbReference>
<dbReference type="PaxDb" id="2850-Phatr50296"/>
<dbReference type="PANTHER" id="PTHR45890">
    <property type="entry name" value="AARF DOMAIN CONTAINING KINASE 2 (PREDICTED)"/>
    <property type="match status" value="1"/>
</dbReference>
<dbReference type="GO" id="GO:0005524">
    <property type="term" value="F:ATP binding"/>
    <property type="evidence" value="ECO:0007669"/>
    <property type="project" value="InterPro"/>
</dbReference>
<evidence type="ECO:0000256" key="1">
    <source>
        <dbReference type="ARBA" id="ARBA00009670"/>
    </source>
</evidence>
<dbReference type="EMBL" id="CM000630">
    <property type="protein sequence ID" value="EEC43284.1"/>
    <property type="molecule type" value="Genomic_DNA"/>
</dbReference>
<dbReference type="InterPro" id="IPR044095">
    <property type="entry name" value="ADCK2_dom"/>
</dbReference>
<dbReference type="HOGENOM" id="CLU_006533_6_1_1"/>
<reference evidence="4 5" key="1">
    <citation type="journal article" date="2008" name="Nature">
        <title>The Phaeodactylum genome reveals the evolutionary history of diatom genomes.</title>
        <authorList>
            <person name="Bowler C."/>
            <person name="Allen A.E."/>
            <person name="Badger J.H."/>
            <person name="Grimwood J."/>
            <person name="Jabbari K."/>
            <person name="Kuo A."/>
            <person name="Maheswari U."/>
            <person name="Martens C."/>
            <person name="Maumus F."/>
            <person name="Otillar R.P."/>
            <person name="Rayko E."/>
            <person name="Salamov A."/>
            <person name="Vandepoele K."/>
            <person name="Beszteri B."/>
            <person name="Gruber A."/>
            <person name="Heijde M."/>
            <person name="Katinka M."/>
            <person name="Mock T."/>
            <person name="Valentin K."/>
            <person name="Verret F."/>
            <person name="Berges J.A."/>
            <person name="Brownlee C."/>
            <person name="Cadoret J.P."/>
            <person name="Chiovitti A."/>
            <person name="Choi C.J."/>
            <person name="Coesel S."/>
            <person name="De Martino A."/>
            <person name="Detter J.C."/>
            <person name="Durkin C."/>
            <person name="Falciatore A."/>
            <person name="Fournet J."/>
            <person name="Haruta M."/>
            <person name="Huysman M.J."/>
            <person name="Jenkins B.D."/>
            <person name="Jiroutova K."/>
            <person name="Jorgensen R.E."/>
            <person name="Joubert Y."/>
            <person name="Kaplan A."/>
            <person name="Kroger N."/>
            <person name="Kroth P.G."/>
            <person name="La Roche J."/>
            <person name="Lindquist E."/>
            <person name="Lommer M."/>
            <person name="Martin-Jezequel V."/>
            <person name="Lopez P.J."/>
            <person name="Lucas S."/>
            <person name="Mangogna M."/>
            <person name="McGinnis K."/>
            <person name="Medlin L.K."/>
            <person name="Montsant A."/>
            <person name="Oudot-Le Secq M.P."/>
            <person name="Napoli C."/>
            <person name="Obornik M."/>
            <person name="Parker M.S."/>
            <person name="Petit J.L."/>
            <person name="Porcel B.M."/>
            <person name="Poulsen N."/>
            <person name="Robison M."/>
            <person name="Rychlewski L."/>
            <person name="Rynearson T.A."/>
            <person name="Schmutz J."/>
            <person name="Shapiro H."/>
            <person name="Siaut M."/>
            <person name="Stanley M."/>
            <person name="Sussman M.R."/>
            <person name="Taylor A.R."/>
            <person name="Vardi A."/>
            <person name="von Dassow P."/>
            <person name="Vyverman W."/>
            <person name="Willis A."/>
            <person name="Wyrwicz L.S."/>
            <person name="Rokhsar D.S."/>
            <person name="Weissenbach J."/>
            <person name="Armbrust E.V."/>
            <person name="Green B.R."/>
            <person name="Van de Peer Y."/>
            <person name="Grigoriev I.V."/>
        </authorList>
    </citation>
    <scope>NUCLEOTIDE SEQUENCE [LARGE SCALE GENOMIC DNA]</scope>
    <source>
        <strain evidence="4 5">CCAP 1055/1</strain>
    </source>
</reference>
<reference evidence="5" key="2">
    <citation type="submission" date="2008-08" db="EMBL/GenBank/DDBJ databases">
        <authorList>
            <consortium name="Diatom Consortium"/>
            <person name="Grigoriev I."/>
            <person name="Grimwood J."/>
            <person name="Kuo A."/>
            <person name="Otillar R.P."/>
            <person name="Salamov A."/>
            <person name="Detter J.C."/>
            <person name="Lindquist E."/>
            <person name="Shapiro H."/>
            <person name="Lucas S."/>
            <person name="Glavina del Rio T."/>
            <person name="Pitluck S."/>
            <person name="Rokhsar D."/>
            <person name="Bowler C."/>
        </authorList>
    </citation>
    <scope>GENOME REANNOTATION</scope>
    <source>
        <strain evidence="5">CCAP 1055/1</strain>
    </source>
</reference>
<dbReference type="InterPro" id="IPR000719">
    <property type="entry name" value="Prot_kinase_dom"/>
</dbReference>
<dbReference type="GO" id="GO:0004672">
    <property type="term" value="F:protein kinase activity"/>
    <property type="evidence" value="ECO:0007669"/>
    <property type="project" value="InterPro"/>
</dbReference>
<feature type="domain" description="Protein kinase" evidence="3">
    <location>
        <begin position="161"/>
        <end position="528"/>
    </location>
</feature>
<evidence type="ECO:0000259" key="3">
    <source>
        <dbReference type="PROSITE" id="PS50011"/>
    </source>
</evidence>
<dbReference type="Proteomes" id="UP000000759">
    <property type="component" value="Chromosome 28"/>
</dbReference>
<dbReference type="PROSITE" id="PS50011">
    <property type="entry name" value="PROTEIN_KINASE_DOM"/>
    <property type="match status" value="1"/>
</dbReference>
<proteinExistence type="inferred from homology"/>
<dbReference type="InterPro" id="IPR052402">
    <property type="entry name" value="ADCK_kinase"/>
</dbReference>
<dbReference type="STRING" id="556484.B7GDL8"/>
<dbReference type="KEGG" id="pti:PHATRDRAFT_50296"/>
<dbReference type="CDD" id="cd13971">
    <property type="entry name" value="ADCK2-like"/>
    <property type="match status" value="1"/>
</dbReference>
<accession>B7GDL8</accession>
<organism evidence="4 5">
    <name type="scientific">Phaeodactylum tricornutum (strain CCAP 1055/1)</name>
    <dbReference type="NCBI Taxonomy" id="556484"/>
    <lineage>
        <taxon>Eukaryota</taxon>
        <taxon>Sar</taxon>
        <taxon>Stramenopiles</taxon>
        <taxon>Ochrophyta</taxon>
        <taxon>Bacillariophyta</taxon>
        <taxon>Bacillariophyceae</taxon>
        <taxon>Bacillariophycidae</taxon>
        <taxon>Naviculales</taxon>
        <taxon>Phaeodactylaceae</taxon>
        <taxon>Phaeodactylum</taxon>
    </lineage>
</organism>
<name>B7GDL8_PHATC</name>
<evidence type="ECO:0000256" key="2">
    <source>
        <dbReference type="SAM" id="MobiDB-lite"/>
    </source>
</evidence>
<dbReference type="InterPro" id="IPR004147">
    <property type="entry name" value="ABC1_dom"/>
</dbReference>
<dbReference type="GO" id="GO:0005739">
    <property type="term" value="C:mitochondrion"/>
    <property type="evidence" value="ECO:0007669"/>
    <property type="project" value="TreeGrafter"/>
</dbReference>
<evidence type="ECO:0000313" key="5">
    <source>
        <dbReference type="Proteomes" id="UP000000759"/>
    </source>
</evidence>
<feature type="compositionally biased region" description="Polar residues" evidence="2">
    <location>
        <begin position="1"/>
        <end position="19"/>
    </location>
</feature>
<comment type="similarity">
    <text evidence="1">Belongs to the protein kinase superfamily. ADCK protein kinase family.</text>
</comment>
<dbReference type="InParanoid" id="B7GDL8"/>
<dbReference type="Gene3D" id="1.10.510.10">
    <property type="entry name" value="Transferase(Phosphotransferase) domain 1"/>
    <property type="match status" value="1"/>
</dbReference>
<dbReference type="InterPro" id="IPR011009">
    <property type="entry name" value="Kinase-like_dom_sf"/>
</dbReference>
<protein>
    <recommendedName>
        <fullName evidence="3">Protein kinase domain-containing protein</fullName>
    </recommendedName>
</protein>
<dbReference type="GeneID" id="7199131"/>
<dbReference type="eggNOG" id="KOG1236">
    <property type="taxonomic scope" value="Eukaryota"/>
</dbReference>
<sequence>MTTQFPDTVANTTPQSHRSIGTGRHDAAVGAADSHGVTLAPVVLLYPIALWFHAAQAANDDPDNANGGGMLAKDARQIVLTDTKPASGWLGWYLQMCLTCVEWSGAAVIKLMQWAGSRPDLFGHEFCVVFSQLQDHTTPHRWAHTEAKLQEAFGKDWQNKIRLGDVIGSGCIGQVYHGQVLSTDNDGGGALGQMRDVAVKVLHPNVQSDIEADLDLMRLAVRAVKYVPFDVFANLKWLNMEGVVDEFAHLLQLQLDLRQEAANLERFNANFKDVPQVEFPKLVEGYVPTKNVLVESFCVGVPVLKFARENQHNHNLMRAICQTGIRAVCKMIFLDNFMHGDLHPGNVYISQDGKKIILFDVGIVAEYSEEDHRAIVDVLAAFIRKKGRVAGRRMIADSNNRLRGSGDYAREEERYIDKIEELTIKASGKDYFMEHLGTYISYICDAAAAHHVMMNPSFISAALAVKVQEGIALALDPSINLPKVAIPVIIEAERRRDGLIKSACKVLGVDEWISSHFGTKQKTNCQSQ</sequence>
<dbReference type="RefSeq" id="XP_002185152.1">
    <property type="nucleotide sequence ID" value="XM_002185116.1"/>
</dbReference>
<keyword evidence="5" id="KW-1185">Reference proteome</keyword>
<feature type="region of interest" description="Disordered" evidence="2">
    <location>
        <begin position="1"/>
        <end position="25"/>
    </location>
</feature>